<reference evidence="1 2" key="1">
    <citation type="submission" date="2024-04" db="EMBL/GenBank/DDBJ databases">
        <authorList>
            <person name="Waldvogel A.-M."/>
            <person name="Schoenle A."/>
        </authorList>
    </citation>
    <scope>NUCLEOTIDE SEQUENCE [LARGE SCALE GENOMIC DNA]</scope>
</reference>
<sequence>MALRAGGQGVRWGDDRSLAAVLSYFHSRGSEGVWSPLTPRWGKTGPATLQSWGGACPPPFIRPPVWSPLHIRDLVGVGVGFIGPDSTGCPRIFYCLSVPCGCAGVASDAAATPSVHKNSTSVFHVILHSAYVVAPLQMHSHSAQAQYII</sequence>
<dbReference type="AlphaFoldDB" id="A0AAV2M638"/>
<proteinExistence type="predicted"/>
<evidence type="ECO:0000313" key="1">
    <source>
        <dbReference type="EMBL" id="CAL1608705.1"/>
    </source>
</evidence>
<organism evidence="1 2">
    <name type="scientific">Knipowitschia caucasica</name>
    <name type="common">Caucasian dwarf goby</name>
    <name type="synonym">Pomatoschistus caucasicus</name>
    <dbReference type="NCBI Taxonomy" id="637954"/>
    <lineage>
        <taxon>Eukaryota</taxon>
        <taxon>Metazoa</taxon>
        <taxon>Chordata</taxon>
        <taxon>Craniata</taxon>
        <taxon>Vertebrata</taxon>
        <taxon>Euteleostomi</taxon>
        <taxon>Actinopterygii</taxon>
        <taxon>Neopterygii</taxon>
        <taxon>Teleostei</taxon>
        <taxon>Neoteleostei</taxon>
        <taxon>Acanthomorphata</taxon>
        <taxon>Gobiaria</taxon>
        <taxon>Gobiiformes</taxon>
        <taxon>Gobioidei</taxon>
        <taxon>Gobiidae</taxon>
        <taxon>Gobiinae</taxon>
        <taxon>Knipowitschia</taxon>
    </lineage>
</organism>
<protein>
    <submittedName>
        <fullName evidence="1">Uncharacterized protein</fullName>
    </submittedName>
</protein>
<name>A0AAV2M638_KNICA</name>
<dbReference type="EMBL" id="OZ035828">
    <property type="protein sequence ID" value="CAL1608705.1"/>
    <property type="molecule type" value="Genomic_DNA"/>
</dbReference>
<dbReference type="Proteomes" id="UP001497482">
    <property type="component" value="Chromosome 6"/>
</dbReference>
<accession>A0AAV2M638</accession>
<evidence type="ECO:0000313" key="2">
    <source>
        <dbReference type="Proteomes" id="UP001497482"/>
    </source>
</evidence>
<keyword evidence="2" id="KW-1185">Reference proteome</keyword>
<gene>
    <name evidence="1" type="ORF">KC01_LOCUS35582</name>
</gene>